<reference evidence="2 3" key="1">
    <citation type="submission" date="2019-02" db="EMBL/GenBank/DDBJ databases">
        <title>Draft genome sequences of novel Actinobacteria.</title>
        <authorList>
            <person name="Sahin N."/>
            <person name="Ay H."/>
            <person name="Saygin H."/>
        </authorList>
    </citation>
    <scope>NUCLEOTIDE SEQUENCE [LARGE SCALE GENOMIC DNA]</scope>
    <source>
        <strain evidence="2 3">KC201</strain>
    </source>
</reference>
<evidence type="ECO:0000259" key="1">
    <source>
        <dbReference type="Pfam" id="PF13354"/>
    </source>
</evidence>
<sequence>MTIATGALATIEQARETLAAAGTTGAFHARPVGGGAELALDADAEYAPHRLSTAYRDGPKIAGKTGTFYGGVRNEVGVVDFGGGEEYAVAIFLRQHDFDLRDARADAAIGAVARLLVDRLRSTR</sequence>
<dbReference type="SUPFAM" id="SSF56601">
    <property type="entry name" value="beta-lactamase/transpeptidase-like"/>
    <property type="match status" value="1"/>
</dbReference>
<name>A0A4R4NR01_9ACTN</name>
<dbReference type="AlphaFoldDB" id="A0A4R4NR01"/>
<dbReference type="InterPro" id="IPR045155">
    <property type="entry name" value="Beta-lactam_cat"/>
</dbReference>
<dbReference type="GO" id="GO:0008800">
    <property type="term" value="F:beta-lactamase activity"/>
    <property type="evidence" value="ECO:0007669"/>
    <property type="project" value="InterPro"/>
</dbReference>
<accession>A0A4R4NR01</accession>
<protein>
    <recommendedName>
        <fullName evidence="1">Beta-lactamase class A catalytic domain-containing protein</fullName>
    </recommendedName>
</protein>
<keyword evidence="3" id="KW-1185">Reference proteome</keyword>
<dbReference type="InterPro" id="IPR012338">
    <property type="entry name" value="Beta-lactam/transpept-like"/>
</dbReference>
<dbReference type="Proteomes" id="UP000295157">
    <property type="component" value="Unassembled WGS sequence"/>
</dbReference>
<organism evidence="2 3">
    <name type="scientific">Nonomuraea longispora</name>
    <dbReference type="NCBI Taxonomy" id="1848320"/>
    <lineage>
        <taxon>Bacteria</taxon>
        <taxon>Bacillati</taxon>
        <taxon>Actinomycetota</taxon>
        <taxon>Actinomycetes</taxon>
        <taxon>Streptosporangiales</taxon>
        <taxon>Streptosporangiaceae</taxon>
        <taxon>Nonomuraea</taxon>
    </lineage>
</organism>
<dbReference type="EMBL" id="SMJZ01000010">
    <property type="protein sequence ID" value="TDC10340.1"/>
    <property type="molecule type" value="Genomic_DNA"/>
</dbReference>
<comment type="caution">
    <text evidence="2">The sequence shown here is derived from an EMBL/GenBank/DDBJ whole genome shotgun (WGS) entry which is preliminary data.</text>
</comment>
<proteinExistence type="predicted"/>
<dbReference type="Pfam" id="PF13354">
    <property type="entry name" value="Beta-lactamase2"/>
    <property type="match status" value="1"/>
</dbReference>
<dbReference type="GO" id="GO:0030655">
    <property type="term" value="P:beta-lactam antibiotic catabolic process"/>
    <property type="evidence" value="ECO:0007669"/>
    <property type="project" value="InterPro"/>
</dbReference>
<dbReference type="Gene3D" id="3.40.710.10">
    <property type="entry name" value="DD-peptidase/beta-lactamase superfamily"/>
    <property type="match status" value="1"/>
</dbReference>
<dbReference type="RefSeq" id="WP_132330145.1">
    <property type="nucleotide sequence ID" value="NZ_SMJZ01000010.1"/>
</dbReference>
<evidence type="ECO:0000313" key="3">
    <source>
        <dbReference type="Proteomes" id="UP000295157"/>
    </source>
</evidence>
<gene>
    <name evidence="2" type="ORF">E1267_04770</name>
</gene>
<evidence type="ECO:0000313" key="2">
    <source>
        <dbReference type="EMBL" id="TDC10340.1"/>
    </source>
</evidence>
<feature type="domain" description="Beta-lactamase class A catalytic" evidence="1">
    <location>
        <begin position="46"/>
        <end position="92"/>
    </location>
</feature>